<sequence>MRQDHGKNSSPWWEEQVISKWLNDSWRFRMKNSFEEAILNIESNGPMSWFLRQKDRLTALHPDMSKSMVHKIILRKCGGDLEHSIRSRCIEPFSKEDYINSMEYITTRTKIGRNWYKPPIDNTTGGKPIPRPNKPQDRAPLKCHKCGKIKENLIEILFQSSKAFASDNEQLGSIKVLEVDIILNVERSCPPLLRRPAYPGIPRDIEELDTHINELMKLGVLRKVGPNEEVEVTTPLIITWNNDKSRVVGDFRDLNTYTIPDRYPITRIYETLTQLSKARFITSMDALKGFHHNSLTSNARILL</sequence>
<dbReference type="Gene3D" id="3.10.10.10">
    <property type="entry name" value="HIV Type 1 Reverse Transcriptase, subunit A, domain 1"/>
    <property type="match status" value="1"/>
</dbReference>
<evidence type="ECO:0000313" key="2">
    <source>
        <dbReference type="EMBL" id="MBW0508539.1"/>
    </source>
</evidence>
<dbReference type="Gene3D" id="3.30.70.270">
    <property type="match status" value="1"/>
</dbReference>
<dbReference type="AlphaFoldDB" id="A0A9Q3HMT1"/>
<gene>
    <name evidence="2" type="ORF">O181_048254</name>
</gene>
<proteinExistence type="predicted"/>
<reference evidence="2" key="1">
    <citation type="submission" date="2021-03" db="EMBL/GenBank/DDBJ databases">
        <title>Draft genome sequence of rust myrtle Austropuccinia psidii MF-1, a brazilian biotype.</title>
        <authorList>
            <person name="Quecine M.C."/>
            <person name="Pachon D.M.R."/>
            <person name="Bonatelli M.L."/>
            <person name="Correr F.H."/>
            <person name="Franceschini L.M."/>
            <person name="Leite T.F."/>
            <person name="Margarido G.R.A."/>
            <person name="Almeida C.A."/>
            <person name="Ferrarezi J.A."/>
            <person name="Labate C.A."/>
        </authorList>
    </citation>
    <scope>NUCLEOTIDE SEQUENCE</scope>
    <source>
        <strain evidence="2">MF-1</strain>
    </source>
</reference>
<feature type="region of interest" description="Disordered" evidence="1">
    <location>
        <begin position="116"/>
        <end position="140"/>
    </location>
</feature>
<keyword evidence="3" id="KW-1185">Reference proteome</keyword>
<dbReference type="PANTHER" id="PTHR24559:SF444">
    <property type="entry name" value="REVERSE TRANSCRIPTASE DOMAIN-CONTAINING PROTEIN"/>
    <property type="match status" value="1"/>
</dbReference>
<name>A0A9Q3HMT1_9BASI</name>
<dbReference type="Proteomes" id="UP000765509">
    <property type="component" value="Unassembled WGS sequence"/>
</dbReference>
<dbReference type="InterPro" id="IPR043128">
    <property type="entry name" value="Rev_trsase/Diguanyl_cyclase"/>
</dbReference>
<dbReference type="PANTHER" id="PTHR24559">
    <property type="entry name" value="TRANSPOSON TY3-I GAG-POL POLYPROTEIN"/>
    <property type="match status" value="1"/>
</dbReference>
<evidence type="ECO:0000256" key="1">
    <source>
        <dbReference type="SAM" id="MobiDB-lite"/>
    </source>
</evidence>
<dbReference type="SUPFAM" id="SSF56672">
    <property type="entry name" value="DNA/RNA polymerases"/>
    <property type="match status" value="1"/>
</dbReference>
<evidence type="ECO:0000313" key="3">
    <source>
        <dbReference type="Proteomes" id="UP000765509"/>
    </source>
</evidence>
<dbReference type="InterPro" id="IPR053134">
    <property type="entry name" value="RNA-dir_DNA_polymerase"/>
</dbReference>
<accession>A0A9Q3HMT1</accession>
<dbReference type="EMBL" id="AVOT02020388">
    <property type="protein sequence ID" value="MBW0508539.1"/>
    <property type="molecule type" value="Genomic_DNA"/>
</dbReference>
<evidence type="ECO:0008006" key="4">
    <source>
        <dbReference type="Google" id="ProtNLM"/>
    </source>
</evidence>
<organism evidence="2 3">
    <name type="scientific">Austropuccinia psidii MF-1</name>
    <dbReference type="NCBI Taxonomy" id="1389203"/>
    <lineage>
        <taxon>Eukaryota</taxon>
        <taxon>Fungi</taxon>
        <taxon>Dikarya</taxon>
        <taxon>Basidiomycota</taxon>
        <taxon>Pucciniomycotina</taxon>
        <taxon>Pucciniomycetes</taxon>
        <taxon>Pucciniales</taxon>
        <taxon>Sphaerophragmiaceae</taxon>
        <taxon>Austropuccinia</taxon>
    </lineage>
</organism>
<dbReference type="OrthoDB" id="2506710at2759"/>
<comment type="caution">
    <text evidence="2">The sequence shown here is derived from an EMBL/GenBank/DDBJ whole genome shotgun (WGS) entry which is preliminary data.</text>
</comment>
<protein>
    <recommendedName>
        <fullName evidence="4">Reverse transcriptase domain-containing protein</fullName>
    </recommendedName>
</protein>
<dbReference type="InterPro" id="IPR043502">
    <property type="entry name" value="DNA/RNA_pol_sf"/>
</dbReference>